<name>A0A0L0DRC4_THETB</name>
<dbReference type="InterPro" id="IPR029052">
    <property type="entry name" value="Metallo-depent_PP-like"/>
</dbReference>
<dbReference type="STRING" id="461836.A0A0L0DRC4"/>
<dbReference type="EMBL" id="GL349484">
    <property type="protein sequence ID" value="KNC53998.1"/>
    <property type="molecule type" value="Genomic_DNA"/>
</dbReference>
<evidence type="ECO:0000259" key="2">
    <source>
        <dbReference type="SMART" id="SM01124"/>
    </source>
</evidence>
<dbReference type="OrthoDB" id="407609at2759"/>
<dbReference type="InterPro" id="IPR007708">
    <property type="entry name" value="DBR1_C"/>
</dbReference>
<feature type="region of interest" description="Disordered" evidence="1">
    <location>
        <begin position="333"/>
        <end position="404"/>
    </location>
</feature>
<dbReference type="InterPro" id="IPR004843">
    <property type="entry name" value="Calcineurin-like_PHP"/>
</dbReference>
<dbReference type="eggNOG" id="KOG2863">
    <property type="taxonomic scope" value="Eukaryota"/>
</dbReference>
<organism evidence="3 4">
    <name type="scientific">Thecamonas trahens ATCC 50062</name>
    <dbReference type="NCBI Taxonomy" id="461836"/>
    <lineage>
        <taxon>Eukaryota</taxon>
        <taxon>Apusozoa</taxon>
        <taxon>Apusomonadida</taxon>
        <taxon>Apusomonadidae</taxon>
        <taxon>Thecamonas</taxon>
    </lineage>
</organism>
<evidence type="ECO:0000256" key="1">
    <source>
        <dbReference type="SAM" id="MobiDB-lite"/>
    </source>
</evidence>
<dbReference type="GeneID" id="25568069"/>
<dbReference type="GO" id="GO:0005634">
    <property type="term" value="C:nucleus"/>
    <property type="evidence" value="ECO:0007669"/>
    <property type="project" value="TreeGrafter"/>
</dbReference>
<sequence>MDDLASLSCPPKFRAMHTFHNYYSGTSLASVPLLFVGGNHEASSHLREVFHGGWIAPNMYYLGAAGAVSFNGIRIAGISGIYKSHDYHKGHFEIPPYNSSSLRSAYHTRSIEVFQLKALRHADIDVFVSHDWPTGIALKGDLDELLRIKSFLRKEIADGSFGSPPLADLLDTLEPKYWFAAHMHVKYPAIHTHASGAKTKFLALDKIRPGGDFLQVVDVEPTTPFEPAHPSEANALCYDPLWMAALKETYPLMNFTSARTQLPTSLPDQPSADAVTAMRDAIVAANGSLAIPANFVRVDPFAGGVYHPGSPQTVALLALLGIDSPALRADDYVELSPTGTPSAPPPSLLPQPPQSLLTPQQPLPPAPAGPSGRKPLVLPPPVNTSAAPNADVIHMSASSSDDEE</sequence>
<dbReference type="RefSeq" id="XP_013754199.1">
    <property type="nucleotide sequence ID" value="XM_013898745.1"/>
</dbReference>
<proteinExistence type="predicted"/>
<feature type="compositionally biased region" description="Pro residues" evidence="1">
    <location>
        <begin position="342"/>
        <end position="353"/>
    </location>
</feature>
<accession>A0A0L0DRC4</accession>
<dbReference type="AlphaFoldDB" id="A0A0L0DRC4"/>
<dbReference type="Pfam" id="PF00149">
    <property type="entry name" value="Metallophos"/>
    <property type="match status" value="1"/>
</dbReference>
<evidence type="ECO:0000313" key="4">
    <source>
        <dbReference type="Proteomes" id="UP000054408"/>
    </source>
</evidence>
<dbReference type="Proteomes" id="UP000054408">
    <property type="component" value="Unassembled WGS sequence"/>
</dbReference>
<gene>
    <name evidence="3" type="ORF">AMSG_09650</name>
</gene>
<dbReference type="PANTHER" id="PTHR12849:SF0">
    <property type="entry name" value="LARIAT DEBRANCHING ENZYME"/>
    <property type="match status" value="1"/>
</dbReference>
<dbReference type="OMA" id="YNRNTIR"/>
<dbReference type="SMART" id="SM01124">
    <property type="entry name" value="DBR1"/>
    <property type="match status" value="1"/>
</dbReference>
<dbReference type="GO" id="GO:0000398">
    <property type="term" value="P:mRNA splicing, via spliceosome"/>
    <property type="evidence" value="ECO:0007669"/>
    <property type="project" value="TreeGrafter"/>
</dbReference>
<evidence type="ECO:0000313" key="3">
    <source>
        <dbReference type="EMBL" id="KNC53998.1"/>
    </source>
</evidence>
<keyword evidence="4" id="KW-1185">Reference proteome</keyword>
<dbReference type="PANTHER" id="PTHR12849">
    <property type="entry name" value="RNA LARIAT DEBRANCHING ENZYME"/>
    <property type="match status" value="1"/>
</dbReference>
<dbReference type="Pfam" id="PF05011">
    <property type="entry name" value="DBR1"/>
    <property type="match status" value="1"/>
</dbReference>
<dbReference type="GO" id="GO:0008419">
    <property type="term" value="F:RNA lariat debranching enzyme activity"/>
    <property type="evidence" value="ECO:0007669"/>
    <property type="project" value="TreeGrafter"/>
</dbReference>
<protein>
    <submittedName>
        <fullName evidence="3">Lariat debranching enzyme</fullName>
    </submittedName>
</protein>
<reference evidence="3 4" key="1">
    <citation type="submission" date="2010-05" db="EMBL/GenBank/DDBJ databases">
        <title>The Genome Sequence of Thecamonas trahens ATCC 50062.</title>
        <authorList>
            <consortium name="The Broad Institute Genome Sequencing Platform"/>
            <person name="Russ C."/>
            <person name="Cuomo C."/>
            <person name="Shea T."/>
            <person name="Young S.K."/>
            <person name="Zeng Q."/>
            <person name="Koehrsen M."/>
            <person name="Haas B."/>
            <person name="Borodovsky M."/>
            <person name="Guigo R."/>
            <person name="Alvarado L."/>
            <person name="Berlin A."/>
            <person name="Bochicchio J."/>
            <person name="Borenstein D."/>
            <person name="Chapman S."/>
            <person name="Chen Z."/>
            <person name="Freedman E."/>
            <person name="Gellesch M."/>
            <person name="Goldberg J."/>
            <person name="Griggs A."/>
            <person name="Gujja S."/>
            <person name="Heilman E."/>
            <person name="Heiman D."/>
            <person name="Hepburn T."/>
            <person name="Howarth C."/>
            <person name="Jen D."/>
            <person name="Larson L."/>
            <person name="Mehta T."/>
            <person name="Park D."/>
            <person name="Pearson M."/>
            <person name="Roberts A."/>
            <person name="Saif S."/>
            <person name="Shenoy N."/>
            <person name="Sisk P."/>
            <person name="Stolte C."/>
            <person name="Sykes S."/>
            <person name="Thomson T."/>
            <person name="Walk T."/>
            <person name="White J."/>
            <person name="Yandava C."/>
            <person name="Burger G."/>
            <person name="Gray M.W."/>
            <person name="Holland P.W.H."/>
            <person name="King N."/>
            <person name="Lang F.B.F."/>
            <person name="Roger A.J."/>
            <person name="Ruiz-Trillo I."/>
            <person name="Lander E."/>
            <person name="Nusbaum C."/>
        </authorList>
    </citation>
    <scope>NUCLEOTIDE SEQUENCE [LARGE SCALE GENOMIC DNA]</scope>
    <source>
        <strain evidence="3 4">ATCC 50062</strain>
    </source>
</reference>
<dbReference type="SUPFAM" id="SSF56300">
    <property type="entry name" value="Metallo-dependent phosphatases"/>
    <property type="match status" value="1"/>
</dbReference>
<feature type="domain" description="Lariat debranching enzyme C-terminal" evidence="2">
    <location>
        <begin position="191"/>
        <end position="326"/>
    </location>
</feature>